<dbReference type="Proteomes" id="UP000547458">
    <property type="component" value="Unassembled WGS sequence"/>
</dbReference>
<dbReference type="EMBL" id="JAATJL010000001">
    <property type="protein sequence ID" value="NJC20974.1"/>
    <property type="molecule type" value="Genomic_DNA"/>
</dbReference>
<dbReference type="RefSeq" id="WP_167990186.1">
    <property type="nucleotide sequence ID" value="NZ_JAATJL010000001.1"/>
</dbReference>
<sequence>MSLLFAALLLVSGCSNPDDGGSHVGGGAVVEAVGPLPAEMVPTVESLRIPSSGTDEETGRAVVDRLTAWINAGASAEVYEHYDGSISVGAFAHEVVAQMQPTHVEALFTDEIVASSDISHQEFLRKAGEFHASNLTLHYSTLESRSDRPNEEPYSMGYEFRELLGSESEGAALNLLISADFVHNGDRNVVGLRYGDTRQPVELHVILEGGDYLLIDYYEVTFE</sequence>
<gene>
    <name evidence="1" type="ORF">BJ994_000050</name>
</gene>
<accession>A0A846RL27</accession>
<comment type="caution">
    <text evidence="1">The sequence shown here is derived from an EMBL/GenBank/DDBJ whole genome shotgun (WGS) entry which is preliminary data.</text>
</comment>
<evidence type="ECO:0000313" key="2">
    <source>
        <dbReference type="Proteomes" id="UP000547458"/>
    </source>
</evidence>
<protein>
    <submittedName>
        <fullName evidence="1">Uncharacterized protein</fullName>
    </submittedName>
</protein>
<proteinExistence type="predicted"/>
<reference evidence="1 2" key="1">
    <citation type="submission" date="2020-03" db="EMBL/GenBank/DDBJ databases">
        <title>Sequencing the genomes of 1000 actinobacteria strains.</title>
        <authorList>
            <person name="Klenk H.-P."/>
        </authorList>
    </citation>
    <scope>NUCLEOTIDE SEQUENCE [LARGE SCALE GENOMIC DNA]</scope>
    <source>
        <strain evidence="1 2">DSM 16403</strain>
    </source>
</reference>
<evidence type="ECO:0000313" key="1">
    <source>
        <dbReference type="EMBL" id="NJC20974.1"/>
    </source>
</evidence>
<name>A0A846RL27_9MICC</name>
<keyword evidence="2" id="KW-1185">Reference proteome</keyword>
<organism evidence="1 2">
    <name type="scientific">Arthrobacter pigmenti</name>
    <dbReference type="NCBI Taxonomy" id="271432"/>
    <lineage>
        <taxon>Bacteria</taxon>
        <taxon>Bacillati</taxon>
        <taxon>Actinomycetota</taxon>
        <taxon>Actinomycetes</taxon>
        <taxon>Micrococcales</taxon>
        <taxon>Micrococcaceae</taxon>
        <taxon>Arthrobacter</taxon>
    </lineage>
</organism>
<dbReference type="AlphaFoldDB" id="A0A846RL27"/>